<dbReference type="Proteomes" id="UP000233419">
    <property type="component" value="Chromosome"/>
</dbReference>
<keyword evidence="4" id="KW-1185">Reference proteome</keyword>
<dbReference type="AlphaFoldDB" id="A0A2K9CCV4"/>
<reference evidence="3 4" key="1">
    <citation type="submission" date="2017-12" db="EMBL/GenBank/DDBJ databases">
        <title>Mesoplasma syrphidae YJS, Complete Genome.</title>
        <authorList>
            <person name="Knight T.F."/>
            <person name="Citino T."/>
            <person name="Rubinstein R."/>
            <person name="Neuschaefer Z."/>
        </authorList>
    </citation>
    <scope>NUCLEOTIDE SEQUENCE [LARGE SCALE GENOMIC DNA]</scope>
    <source>
        <strain evidence="3 4">YJS</strain>
    </source>
</reference>
<dbReference type="KEGG" id="msyr:CXP39_01565"/>
<sequence length="109" mass="12450">MIKKIGIDIVENSRIKLTQVFLEKFLSAKELLIIESFENEQRKLEFAAGRWAVKEAIIKTLDIWISPTLIDIGYHNKRPVILTPGMEAIHVSISHETNYAVGMAVREDD</sequence>
<accession>A0A2K9CCV4</accession>
<dbReference type="SUPFAM" id="SSF56214">
    <property type="entry name" value="4'-phosphopantetheinyl transferase"/>
    <property type="match status" value="1"/>
</dbReference>
<evidence type="ECO:0000313" key="4">
    <source>
        <dbReference type="Proteomes" id="UP000233419"/>
    </source>
</evidence>
<evidence type="ECO:0000256" key="1">
    <source>
        <dbReference type="ARBA" id="ARBA00022679"/>
    </source>
</evidence>
<protein>
    <submittedName>
        <fullName evidence="3">ACP synthase</fullName>
    </submittedName>
</protein>
<name>A0A2K9CCV4_9MOLU</name>
<organism evidence="3 4">
    <name type="scientific">Mesoplasma syrphidae</name>
    <dbReference type="NCBI Taxonomy" id="225999"/>
    <lineage>
        <taxon>Bacteria</taxon>
        <taxon>Bacillati</taxon>
        <taxon>Mycoplasmatota</taxon>
        <taxon>Mollicutes</taxon>
        <taxon>Entomoplasmatales</taxon>
        <taxon>Entomoplasmataceae</taxon>
        <taxon>Mesoplasma</taxon>
    </lineage>
</organism>
<dbReference type="GO" id="GO:0008897">
    <property type="term" value="F:holo-[acyl-carrier-protein] synthase activity"/>
    <property type="evidence" value="ECO:0007669"/>
    <property type="project" value="InterPro"/>
</dbReference>
<feature type="domain" description="4'-phosphopantetheinyl transferase" evidence="2">
    <location>
        <begin position="5"/>
        <end position="102"/>
    </location>
</feature>
<dbReference type="OrthoDB" id="389495at2"/>
<evidence type="ECO:0000259" key="2">
    <source>
        <dbReference type="Pfam" id="PF01648"/>
    </source>
</evidence>
<keyword evidence="1" id="KW-0808">Transferase</keyword>
<dbReference type="Gene3D" id="3.90.470.20">
    <property type="entry name" value="4'-phosphopantetheinyl transferase domain"/>
    <property type="match status" value="1"/>
</dbReference>
<proteinExistence type="predicted"/>
<gene>
    <name evidence="3" type="ORF">CXP39_01565</name>
</gene>
<dbReference type="InterPro" id="IPR037143">
    <property type="entry name" value="4-PPantetheinyl_Trfase_dom_sf"/>
</dbReference>
<dbReference type="Pfam" id="PF01648">
    <property type="entry name" value="ACPS"/>
    <property type="match status" value="1"/>
</dbReference>
<dbReference type="EMBL" id="CP025257">
    <property type="protein sequence ID" value="AUF83484.1"/>
    <property type="molecule type" value="Genomic_DNA"/>
</dbReference>
<dbReference type="RefSeq" id="WP_027048158.1">
    <property type="nucleotide sequence ID" value="NZ_CP025257.1"/>
</dbReference>
<evidence type="ECO:0000313" key="3">
    <source>
        <dbReference type="EMBL" id="AUF83484.1"/>
    </source>
</evidence>
<dbReference type="GO" id="GO:0000287">
    <property type="term" value="F:magnesium ion binding"/>
    <property type="evidence" value="ECO:0007669"/>
    <property type="project" value="InterPro"/>
</dbReference>
<dbReference type="InterPro" id="IPR008278">
    <property type="entry name" value="4-PPantetheinyl_Trfase_dom"/>
</dbReference>